<keyword evidence="3" id="KW-0238">DNA-binding</keyword>
<keyword evidence="5" id="KW-0539">Nucleus</keyword>
<evidence type="ECO:0000259" key="6">
    <source>
        <dbReference type="Pfam" id="PF13837"/>
    </source>
</evidence>
<dbReference type="Pfam" id="PF13837">
    <property type="entry name" value="Myb_DNA-bind_4"/>
    <property type="match status" value="1"/>
</dbReference>
<dbReference type="GO" id="GO:0005634">
    <property type="term" value="C:nucleus"/>
    <property type="evidence" value="ECO:0007669"/>
    <property type="project" value="UniProtKB-SubCell"/>
</dbReference>
<feature type="domain" description="Myb/SANT-like DNA-binding" evidence="6">
    <location>
        <begin position="183"/>
        <end position="229"/>
    </location>
</feature>
<gene>
    <name evidence="7" type="ORF">ILEXP_LOCUS36971</name>
</gene>
<dbReference type="EMBL" id="CAUOFW020004893">
    <property type="protein sequence ID" value="CAK9167688.1"/>
    <property type="molecule type" value="Genomic_DNA"/>
</dbReference>
<evidence type="ECO:0000313" key="7">
    <source>
        <dbReference type="EMBL" id="CAK9167688.1"/>
    </source>
</evidence>
<comment type="caution">
    <text evidence="7">The sequence shown here is derived from an EMBL/GenBank/DDBJ whole genome shotgun (WGS) entry which is preliminary data.</text>
</comment>
<protein>
    <recommendedName>
        <fullName evidence="6">Myb/SANT-like DNA-binding domain-containing protein</fullName>
    </recommendedName>
</protein>
<evidence type="ECO:0000256" key="1">
    <source>
        <dbReference type="ARBA" id="ARBA00004123"/>
    </source>
</evidence>
<evidence type="ECO:0000256" key="4">
    <source>
        <dbReference type="ARBA" id="ARBA00023163"/>
    </source>
</evidence>
<keyword evidence="4" id="KW-0804">Transcription</keyword>
<evidence type="ECO:0000256" key="2">
    <source>
        <dbReference type="ARBA" id="ARBA00023015"/>
    </source>
</evidence>
<keyword evidence="2" id="KW-0805">Transcription regulation</keyword>
<proteinExistence type="predicted"/>
<accession>A0ABC8TEJ1</accession>
<reference evidence="7 8" key="1">
    <citation type="submission" date="2024-02" db="EMBL/GenBank/DDBJ databases">
        <authorList>
            <person name="Vignale AGUSTIN F."/>
            <person name="Sosa J E."/>
            <person name="Modenutti C."/>
        </authorList>
    </citation>
    <scope>NUCLEOTIDE SEQUENCE [LARGE SCALE GENOMIC DNA]</scope>
</reference>
<dbReference type="GO" id="GO:0006355">
    <property type="term" value="P:regulation of DNA-templated transcription"/>
    <property type="evidence" value="ECO:0007669"/>
    <property type="project" value="UniProtKB-ARBA"/>
</dbReference>
<dbReference type="InterPro" id="IPR044822">
    <property type="entry name" value="Myb_DNA-bind_4"/>
</dbReference>
<dbReference type="PANTHER" id="PTHR21654:SF63">
    <property type="entry name" value="MYB-LIKE DOMAIN-CONTAINING PROTEIN"/>
    <property type="match status" value="1"/>
</dbReference>
<keyword evidence="8" id="KW-1185">Reference proteome</keyword>
<name>A0ABC8TEJ1_9AQUA</name>
<evidence type="ECO:0000256" key="3">
    <source>
        <dbReference type="ARBA" id="ARBA00023125"/>
    </source>
</evidence>
<comment type="subcellular location">
    <subcellularLocation>
        <location evidence="1">Nucleus</location>
    </subcellularLocation>
</comment>
<evidence type="ECO:0000256" key="5">
    <source>
        <dbReference type="ARBA" id="ARBA00023242"/>
    </source>
</evidence>
<organism evidence="7 8">
    <name type="scientific">Ilex paraguariensis</name>
    <name type="common">yerba mate</name>
    <dbReference type="NCBI Taxonomy" id="185542"/>
    <lineage>
        <taxon>Eukaryota</taxon>
        <taxon>Viridiplantae</taxon>
        <taxon>Streptophyta</taxon>
        <taxon>Embryophyta</taxon>
        <taxon>Tracheophyta</taxon>
        <taxon>Spermatophyta</taxon>
        <taxon>Magnoliopsida</taxon>
        <taxon>eudicotyledons</taxon>
        <taxon>Gunneridae</taxon>
        <taxon>Pentapetalae</taxon>
        <taxon>asterids</taxon>
        <taxon>campanulids</taxon>
        <taxon>Aquifoliales</taxon>
        <taxon>Aquifoliaceae</taxon>
        <taxon>Ilex</taxon>
    </lineage>
</organism>
<sequence length="416" mass="48555">MGEQYGLTDLTELMAGRIRFPATPPASEYYRNLTPPLPPPPQLYETVMLGCHSGGSSEFGLQTTTASASVTVSGSGMESFDDGGQSRWPRQETLTLLEIRSRLDHQFKEANHKGHLWNEVSSVSVTTDHRQRCFARLGPIDFPLISQQMDDLPLIICWCCSYKLAILLKGAVAIHWFLVMREEFGYQRSGRKCKEKFENLYKYYKKTKEGKAGRQDGKNYRFFRQLEALYRETSKQTSNSETPLLQHNLPYKIPNDFMINEVNQEAWEDQRLCESLNPSNSNPFEFETSSSENNGCDRSTVAYMMNEKTKGNENHSLGTVRKSWKAEVKDLVGSHMRKLSETQEAWMEKMWRNIEEKEKERTIKEEEWRREEAARFDHEYEFWANDRARFEARNIALMESLQKLAKEKRKWRCQRS</sequence>
<dbReference type="Gene3D" id="1.10.10.60">
    <property type="entry name" value="Homeodomain-like"/>
    <property type="match status" value="1"/>
</dbReference>
<dbReference type="Proteomes" id="UP001642360">
    <property type="component" value="Unassembled WGS sequence"/>
</dbReference>
<dbReference type="GO" id="GO:0003677">
    <property type="term" value="F:DNA binding"/>
    <property type="evidence" value="ECO:0007669"/>
    <property type="project" value="UniProtKB-KW"/>
</dbReference>
<dbReference type="PANTHER" id="PTHR21654">
    <property type="entry name" value="FI21293P1"/>
    <property type="match status" value="1"/>
</dbReference>
<evidence type="ECO:0000313" key="8">
    <source>
        <dbReference type="Proteomes" id="UP001642360"/>
    </source>
</evidence>
<dbReference type="AlphaFoldDB" id="A0ABC8TEJ1"/>